<feature type="domain" description="TonB-dependent receptor plug" evidence="15">
    <location>
        <begin position="110"/>
        <end position="216"/>
    </location>
</feature>
<evidence type="ECO:0000256" key="11">
    <source>
        <dbReference type="RuleBase" id="RU003357"/>
    </source>
</evidence>
<evidence type="ECO:0000259" key="15">
    <source>
        <dbReference type="Pfam" id="PF07715"/>
    </source>
</evidence>
<keyword evidence="7 10" id="KW-0472">Membrane</keyword>
<dbReference type="InterPro" id="IPR012910">
    <property type="entry name" value="Plug_dom"/>
</dbReference>
<evidence type="ECO:0000256" key="3">
    <source>
        <dbReference type="ARBA" id="ARBA00022452"/>
    </source>
</evidence>
<protein>
    <submittedName>
        <fullName evidence="16">TonB-dependent receptor</fullName>
    </submittedName>
</protein>
<keyword evidence="4 10" id="KW-0812">Transmembrane</keyword>
<evidence type="ECO:0000256" key="5">
    <source>
        <dbReference type="ARBA" id="ARBA00022729"/>
    </source>
</evidence>
<evidence type="ECO:0000256" key="1">
    <source>
        <dbReference type="ARBA" id="ARBA00004571"/>
    </source>
</evidence>
<dbReference type="PROSITE" id="PS52016">
    <property type="entry name" value="TONB_DEPENDENT_REC_3"/>
    <property type="match status" value="1"/>
</dbReference>
<comment type="caution">
    <text evidence="16">The sequence shown here is derived from an EMBL/GenBank/DDBJ whole genome shotgun (WGS) entry which is preliminary data.</text>
</comment>
<dbReference type="RefSeq" id="WP_190446377.1">
    <property type="nucleotide sequence ID" value="NZ_JAMPLM010000016.1"/>
</dbReference>
<feature type="region of interest" description="Disordered" evidence="12">
    <location>
        <begin position="76"/>
        <end position="96"/>
    </location>
</feature>
<dbReference type="InterPro" id="IPR036942">
    <property type="entry name" value="Beta-barrel_TonB_sf"/>
</dbReference>
<gene>
    <name evidence="16" type="ORF">NDI38_17605</name>
</gene>
<proteinExistence type="inferred from homology"/>
<evidence type="ECO:0000256" key="13">
    <source>
        <dbReference type="SAM" id="SignalP"/>
    </source>
</evidence>
<evidence type="ECO:0000256" key="2">
    <source>
        <dbReference type="ARBA" id="ARBA00022448"/>
    </source>
</evidence>
<dbReference type="Pfam" id="PF07715">
    <property type="entry name" value="Plug"/>
    <property type="match status" value="1"/>
</dbReference>
<name>A0ABV0KPH0_9CYAN</name>
<feature type="domain" description="TonB-dependent receptor-like beta-barrel" evidence="14">
    <location>
        <begin position="325"/>
        <end position="682"/>
    </location>
</feature>
<evidence type="ECO:0000313" key="16">
    <source>
        <dbReference type="EMBL" id="MEP1060255.1"/>
    </source>
</evidence>
<dbReference type="SUPFAM" id="SSF56935">
    <property type="entry name" value="Porins"/>
    <property type="match status" value="1"/>
</dbReference>
<comment type="subcellular location">
    <subcellularLocation>
        <location evidence="1 10">Cell outer membrane</location>
        <topology evidence="1 10">Multi-pass membrane protein</topology>
    </subcellularLocation>
</comment>
<dbReference type="CDD" id="cd01347">
    <property type="entry name" value="ligand_gated_channel"/>
    <property type="match status" value="1"/>
</dbReference>
<feature type="signal peptide" evidence="13">
    <location>
        <begin position="1"/>
        <end position="26"/>
    </location>
</feature>
<dbReference type="InterPro" id="IPR000531">
    <property type="entry name" value="Beta-barrel_TonB"/>
</dbReference>
<dbReference type="PANTHER" id="PTHR30069">
    <property type="entry name" value="TONB-DEPENDENT OUTER MEMBRANE RECEPTOR"/>
    <property type="match status" value="1"/>
</dbReference>
<keyword evidence="9 10" id="KW-0998">Cell outer membrane</keyword>
<evidence type="ECO:0000259" key="14">
    <source>
        <dbReference type="Pfam" id="PF00593"/>
    </source>
</evidence>
<evidence type="ECO:0000256" key="9">
    <source>
        <dbReference type="ARBA" id="ARBA00023237"/>
    </source>
</evidence>
<keyword evidence="2 10" id="KW-0813">Transport</keyword>
<evidence type="ECO:0000256" key="7">
    <source>
        <dbReference type="ARBA" id="ARBA00023136"/>
    </source>
</evidence>
<keyword evidence="8 16" id="KW-0675">Receptor</keyword>
<evidence type="ECO:0000256" key="8">
    <source>
        <dbReference type="ARBA" id="ARBA00023170"/>
    </source>
</evidence>
<keyword evidence="5 13" id="KW-0732">Signal</keyword>
<organism evidence="16 17">
    <name type="scientific">Stenomitos frigidus AS-A4</name>
    <dbReference type="NCBI Taxonomy" id="2933935"/>
    <lineage>
        <taxon>Bacteria</taxon>
        <taxon>Bacillati</taxon>
        <taxon>Cyanobacteriota</taxon>
        <taxon>Cyanophyceae</taxon>
        <taxon>Leptolyngbyales</taxon>
        <taxon>Leptolyngbyaceae</taxon>
        <taxon>Stenomitos</taxon>
    </lineage>
</organism>
<evidence type="ECO:0000256" key="10">
    <source>
        <dbReference type="PROSITE-ProRule" id="PRU01360"/>
    </source>
</evidence>
<dbReference type="Pfam" id="PF00593">
    <property type="entry name" value="TonB_dep_Rec_b-barrel"/>
    <property type="match status" value="1"/>
</dbReference>
<evidence type="ECO:0000256" key="6">
    <source>
        <dbReference type="ARBA" id="ARBA00023077"/>
    </source>
</evidence>
<comment type="similarity">
    <text evidence="10 11">Belongs to the TonB-dependent receptor family.</text>
</comment>
<evidence type="ECO:0000256" key="4">
    <source>
        <dbReference type="ARBA" id="ARBA00022692"/>
    </source>
</evidence>
<dbReference type="Gene3D" id="2.170.130.10">
    <property type="entry name" value="TonB-dependent receptor, plug domain"/>
    <property type="match status" value="1"/>
</dbReference>
<evidence type="ECO:0000256" key="12">
    <source>
        <dbReference type="SAM" id="MobiDB-lite"/>
    </source>
</evidence>
<reference evidence="16 17" key="1">
    <citation type="submission" date="2022-04" db="EMBL/GenBank/DDBJ databases">
        <title>Positive selection, recombination, and allopatry shape intraspecific diversity of widespread and dominant cyanobacteria.</title>
        <authorList>
            <person name="Wei J."/>
            <person name="Shu W."/>
            <person name="Hu C."/>
        </authorList>
    </citation>
    <scope>NUCLEOTIDE SEQUENCE [LARGE SCALE GENOMIC DNA]</scope>
    <source>
        <strain evidence="16 17">AS-A4</strain>
    </source>
</reference>
<feature type="compositionally biased region" description="Polar residues" evidence="12">
    <location>
        <begin position="76"/>
        <end position="87"/>
    </location>
</feature>
<dbReference type="Proteomes" id="UP001476950">
    <property type="component" value="Unassembled WGS sequence"/>
</dbReference>
<keyword evidence="3 10" id="KW-1134">Transmembrane beta strand</keyword>
<evidence type="ECO:0000313" key="17">
    <source>
        <dbReference type="Proteomes" id="UP001476950"/>
    </source>
</evidence>
<dbReference type="InterPro" id="IPR037066">
    <property type="entry name" value="Plug_dom_sf"/>
</dbReference>
<keyword evidence="6 11" id="KW-0798">TonB box</keyword>
<accession>A0ABV0KPH0</accession>
<dbReference type="InterPro" id="IPR039426">
    <property type="entry name" value="TonB-dep_rcpt-like"/>
</dbReference>
<dbReference type="Gene3D" id="2.40.170.20">
    <property type="entry name" value="TonB-dependent receptor, beta-barrel domain"/>
    <property type="match status" value="1"/>
</dbReference>
<sequence>MKRRLLLPTVFLHGSILLGTSAQAVAMPVAANEERTGLRQTVNKPQTILRLKEFDRPLTRAVWLLAKPTVSTAISQSLQLDEQTPSGNEAEEDEAEEEIVVEGKKAPANTAPTYTITGEEIDKQGATSVTDVLQSLPGFAINDAGFGADIHTGFYYRGTTTNQNTFLLNGRPTGSNVNTYHGATDLNTFLTGGIDRIELSSGTASTLYGSEAFGGVVNILTKEEIAPIKLSALAQGGSYGQQNYRAGVAGTLNALSYAIGYERFQADNDYPVPRGAANRGPDGRLFNGDTKFDNYFGRLTYRVDSRHTLRLDAYANTSRKGLLYFGFPLQRDRLEHDGLNIGLSWNALIGGSDDSILTATIGYNRDNFNTFGPTQSVFFRRGTLESQGLTARVEHNWQILTFYNLRYGLDLRSEFFEGETLSTVPSLTRFNAAEKRDRTNTALFVLNTFKILANVQLELGLRQNFNTEYDSSTNPSVGTRWDITPNIALRGSWVSVRRNPGLDQLYLFDTVHNWLPNPDLKPETGSAWTAGIDFKVTSGLSAQLTYFGNRLENRLSVVGGRWQNIGLVNTNGFEAGVRWELTPQLSALFNYTYTDARIESGVEQGLQLSTIPFSVAQIGIGYDWNGWQLNFYANYNSGSRRALFAETGVDTRSFSSSWLNLDLNARIPIVQNVAFLVYLENLADVSYERVNRIYQPGLTFRVGLSAAF</sequence>
<feature type="chain" id="PRO_5047064507" evidence="13">
    <location>
        <begin position="27"/>
        <end position="708"/>
    </location>
</feature>
<dbReference type="EMBL" id="JAMPLM010000016">
    <property type="protein sequence ID" value="MEP1060255.1"/>
    <property type="molecule type" value="Genomic_DNA"/>
</dbReference>
<keyword evidence="17" id="KW-1185">Reference proteome</keyword>
<dbReference type="PANTHER" id="PTHR30069:SF29">
    <property type="entry name" value="HEMOGLOBIN AND HEMOGLOBIN-HAPTOGLOBIN-BINDING PROTEIN 1-RELATED"/>
    <property type="match status" value="1"/>
</dbReference>